<dbReference type="CDD" id="cd05374">
    <property type="entry name" value="17beta-HSD-like_SDR_c"/>
    <property type="match status" value="1"/>
</dbReference>
<dbReference type="RefSeq" id="WP_254760678.1">
    <property type="nucleotide sequence ID" value="NZ_JANCLT010000014.1"/>
</dbReference>
<evidence type="ECO:0000256" key="1">
    <source>
        <dbReference type="ARBA" id="ARBA00006484"/>
    </source>
</evidence>
<evidence type="ECO:0000259" key="4">
    <source>
        <dbReference type="SMART" id="SM00822"/>
    </source>
</evidence>
<dbReference type="PANTHER" id="PTHR43976:SF16">
    <property type="entry name" value="SHORT-CHAIN DEHYDROGENASE_REDUCTASE FAMILY PROTEIN"/>
    <property type="match status" value="1"/>
</dbReference>
<accession>A0AA41X8C0</accession>
<dbReference type="EMBL" id="JANCLT010000014">
    <property type="protein sequence ID" value="MCP8970754.1"/>
    <property type="molecule type" value="Genomic_DNA"/>
</dbReference>
<keyword evidence="6" id="KW-1185">Reference proteome</keyword>
<evidence type="ECO:0000256" key="2">
    <source>
        <dbReference type="ARBA" id="ARBA00023002"/>
    </source>
</evidence>
<evidence type="ECO:0000313" key="5">
    <source>
        <dbReference type="EMBL" id="MCP8970754.1"/>
    </source>
</evidence>
<dbReference type="InterPro" id="IPR002347">
    <property type="entry name" value="SDR_fam"/>
</dbReference>
<dbReference type="Proteomes" id="UP001156102">
    <property type="component" value="Unassembled WGS sequence"/>
</dbReference>
<dbReference type="PRINTS" id="PR00081">
    <property type="entry name" value="GDHRDH"/>
</dbReference>
<evidence type="ECO:0000256" key="3">
    <source>
        <dbReference type="RuleBase" id="RU000363"/>
    </source>
</evidence>
<dbReference type="InterPro" id="IPR057326">
    <property type="entry name" value="KR_dom"/>
</dbReference>
<name>A0AA41X8C0_9BACI</name>
<dbReference type="AlphaFoldDB" id="A0AA41X8C0"/>
<proteinExistence type="inferred from homology"/>
<dbReference type="Gene3D" id="3.40.50.720">
    <property type="entry name" value="NAD(P)-binding Rossmann-like Domain"/>
    <property type="match status" value="1"/>
</dbReference>
<dbReference type="SMART" id="SM00822">
    <property type="entry name" value="PKS_KR"/>
    <property type="match status" value="1"/>
</dbReference>
<organism evidence="5 6">
    <name type="scientific">Ectobacillus ponti</name>
    <dbReference type="NCBI Taxonomy" id="2961894"/>
    <lineage>
        <taxon>Bacteria</taxon>
        <taxon>Bacillati</taxon>
        <taxon>Bacillota</taxon>
        <taxon>Bacilli</taxon>
        <taxon>Bacillales</taxon>
        <taxon>Bacillaceae</taxon>
        <taxon>Ectobacillus</taxon>
    </lineage>
</organism>
<dbReference type="GO" id="GO:0016491">
    <property type="term" value="F:oxidoreductase activity"/>
    <property type="evidence" value="ECO:0007669"/>
    <property type="project" value="UniProtKB-KW"/>
</dbReference>
<comment type="caution">
    <text evidence="5">The sequence shown here is derived from an EMBL/GenBank/DDBJ whole genome shotgun (WGS) entry which is preliminary data.</text>
</comment>
<dbReference type="SUPFAM" id="SSF51735">
    <property type="entry name" value="NAD(P)-binding Rossmann-fold domains"/>
    <property type="match status" value="1"/>
</dbReference>
<dbReference type="InterPro" id="IPR051911">
    <property type="entry name" value="SDR_oxidoreductase"/>
</dbReference>
<dbReference type="PRINTS" id="PR00080">
    <property type="entry name" value="SDRFAMILY"/>
</dbReference>
<dbReference type="PROSITE" id="PS00061">
    <property type="entry name" value="ADH_SHORT"/>
    <property type="match status" value="1"/>
</dbReference>
<evidence type="ECO:0000313" key="6">
    <source>
        <dbReference type="Proteomes" id="UP001156102"/>
    </source>
</evidence>
<dbReference type="PANTHER" id="PTHR43976">
    <property type="entry name" value="SHORT CHAIN DEHYDROGENASE"/>
    <property type="match status" value="1"/>
</dbReference>
<comment type="similarity">
    <text evidence="1 3">Belongs to the short-chain dehydrogenases/reductases (SDR) family.</text>
</comment>
<dbReference type="InterPro" id="IPR036291">
    <property type="entry name" value="NAD(P)-bd_dom_sf"/>
</dbReference>
<keyword evidence="2" id="KW-0560">Oxidoreductase</keyword>
<feature type="domain" description="Ketoreductase" evidence="4">
    <location>
        <begin position="3"/>
        <end position="183"/>
    </location>
</feature>
<dbReference type="InterPro" id="IPR020904">
    <property type="entry name" value="Sc_DH/Rdtase_CS"/>
</dbReference>
<dbReference type="Pfam" id="PF00106">
    <property type="entry name" value="adh_short"/>
    <property type="match status" value="1"/>
</dbReference>
<protein>
    <submittedName>
        <fullName evidence="5">Oxidoreductase</fullName>
    </submittedName>
</protein>
<reference evidence="5" key="1">
    <citation type="submission" date="2022-07" db="EMBL/GenBank/DDBJ databases">
        <authorList>
            <person name="Li W.-J."/>
            <person name="Deng Q.-Q."/>
        </authorList>
    </citation>
    <scope>NUCLEOTIDE SEQUENCE</scope>
    <source>
        <strain evidence="5">SYSU M60031</strain>
    </source>
</reference>
<dbReference type="NCBIfam" id="NF005372">
    <property type="entry name" value="PRK06914.1"/>
    <property type="match status" value="1"/>
</dbReference>
<gene>
    <name evidence="5" type="ORF">NK662_19745</name>
</gene>
<sequence>MTKVAIVTGANSGFGLLTAVELAKRGFHVVAAMRAPAKQDHLMAAAAAAGVQLLLQVEQLDVTEEESVARFSSILPELGRVDVLVNNAGYAVGGFAEEVMLAEYRQQFETNVFGVIAMTQAVLPFMRRQRSGTIVNVSSISGLTGFPGLSPYVASKHALEGWSECLRLEVKPFGVQVALVEPGSYQTNIWTSGKQVAAASLQPASPYYESMNKIEAHLDRGRSSFGNPLEVALKIADLATAKRTSLRNPIGSGLQLFLFAKALLPWSWWERLVLSRLK</sequence>